<reference evidence="2" key="1">
    <citation type="submission" date="2022-11" db="UniProtKB">
        <authorList>
            <consortium name="WormBaseParasite"/>
        </authorList>
    </citation>
    <scope>IDENTIFICATION</scope>
</reference>
<dbReference type="Proteomes" id="UP000887565">
    <property type="component" value="Unplaced"/>
</dbReference>
<dbReference type="AlphaFoldDB" id="A0A915J734"/>
<sequence>MGVSKPEANQPALLYVTNSNLNNQFRFVFVTKTHFMIQLDKYPKLVLQPKAGTLGESRELIFGIKKDQPEDWNQLFHVTGKHIRPVRASHLALGLTQAPNANGRIVFAKYDPNAKLQFWQVSKPGQAQLIDLIPFLFDTTGVNPSPGPIGSVQRDEKNRKIYIHSVLHPTSVFHVPNPTAGAQLQLRPKNVDDVWILIPVTEMIFMLTPAQAYSANLVLQPERSTPGSALILAQKNSEPDQRGQTFYIDKQHIRLISNRELTIGIVNPYAPNRLVLQKFNEESKAQKWFPKGVPPSTAQSWPDIVSGVTRAPEWLKYISPPVFLHLKNNPTHVVFASKPQPGSDVKISQKGTSPYEQWQFVRMDQYYALQLANNPNLILQMMPPTGHTIKIALTLRSDNPLENDQLFSVTEDGHLRSARHEKLTIGAPPLEAPTAPRDVMIVNYRIDGPLQLWQISTKASPDLIDTIDANITKTVRIHPVDHYEVTIGFSKPEQNLAATLYPALSNAYNKFRFVSWSTNPKHFFIELNNFPHLVLQPKTILNSGSANKNTPLILGAKSKRPAENGQLFFITDRHIRCANNPGSAIGTLTEPSANEDTEIFLVPYNRDSKLQYWQVSLLKSTDLIDLEPFLTRKKHRDVPNLL</sequence>
<proteinExistence type="predicted"/>
<accession>A0A915J734</accession>
<protein>
    <submittedName>
        <fullName evidence="2">Uncharacterized protein</fullName>
    </submittedName>
</protein>
<dbReference type="WBParaSite" id="nRc.2.0.1.t22266-RA">
    <property type="protein sequence ID" value="nRc.2.0.1.t22266-RA"/>
    <property type="gene ID" value="nRc.2.0.1.g22266"/>
</dbReference>
<name>A0A915J734_ROMCU</name>
<organism evidence="1 2">
    <name type="scientific">Romanomermis culicivorax</name>
    <name type="common">Nematode worm</name>
    <dbReference type="NCBI Taxonomy" id="13658"/>
    <lineage>
        <taxon>Eukaryota</taxon>
        <taxon>Metazoa</taxon>
        <taxon>Ecdysozoa</taxon>
        <taxon>Nematoda</taxon>
        <taxon>Enoplea</taxon>
        <taxon>Dorylaimia</taxon>
        <taxon>Mermithida</taxon>
        <taxon>Mermithoidea</taxon>
        <taxon>Mermithidae</taxon>
        <taxon>Romanomermis</taxon>
    </lineage>
</organism>
<evidence type="ECO:0000313" key="1">
    <source>
        <dbReference type="Proteomes" id="UP000887565"/>
    </source>
</evidence>
<evidence type="ECO:0000313" key="2">
    <source>
        <dbReference type="WBParaSite" id="nRc.2.0.1.t22266-RA"/>
    </source>
</evidence>
<keyword evidence="1" id="KW-1185">Reference proteome</keyword>